<reference evidence="1" key="1">
    <citation type="journal article" date="2015" name="Nature">
        <title>Complex archaea that bridge the gap between prokaryotes and eukaryotes.</title>
        <authorList>
            <person name="Spang A."/>
            <person name="Saw J.H."/>
            <person name="Jorgensen S.L."/>
            <person name="Zaremba-Niedzwiedzka K."/>
            <person name="Martijn J."/>
            <person name="Lind A.E."/>
            <person name="van Eijk R."/>
            <person name="Schleper C."/>
            <person name="Guy L."/>
            <person name="Ettema T.J."/>
        </authorList>
    </citation>
    <scope>NUCLEOTIDE SEQUENCE</scope>
</reference>
<dbReference type="AlphaFoldDB" id="A0A0F9TWP5"/>
<evidence type="ECO:0000313" key="1">
    <source>
        <dbReference type="EMBL" id="KKN79337.1"/>
    </source>
</evidence>
<sequence>MVAGMVITTRVFEYVTIEELVKKTGLSSDVVNRIYNGGEITEAFIEAVLRCLNEPLDHLFIFKARHEE</sequence>
<protein>
    <submittedName>
        <fullName evidence="1">Uncharacterized protein</fullName>
    </submittedName>
</protein>
<name>A0A0F9TWP5_9ZZZZ</name>
<gene>
    <name evidence="1" type="ORF">LCGC14_0341190</name>
</gene>
<dbReference type="SUPFAM" id="SSF47413">
    <property type="entry name" value="lambda repressor-like DNA-binding domains"/>
    <property type="match status" value="1"/>
</dbReference>
<dbReference type="EMBL" id="LAZR01000249">
    <property type="protein sequence ID" value="KKN79337.1"/>
    <property type="molecule type" value="Genomic_DNA"/>
</dbReference>
<accession>A0A0F9TWP5</accession>
<dbReference type="InterPro" id="IPR010982">
    <property type="entry name" value="Lambda_DNA-bd_dom_sf"/>
</dbReference>
<comment type="caution">
    <text evidence="1">The sequence shown here is derived from an EMBL/GenBank/DDBJ whole genome shotgun (WGS) entry which is preliminary data.</text>
</comment>
<organism evidence="1">
    <name type="scientific">marine sediment metagenome</name>
    <dbReference type="NCBI Taxonomy" id="412755"/>
    <lineage>
        <taxon>unclassified sequences</taxon>
        <taxon>metagenomes</taxon>
        <taxon>ecological metagenomes</taxon>
    </lineage>
</organism>
<proteinExistence type="predicted"/>
<dbReference type="GO" id="GO:0003677">
    <property type="term" value="F:DNA binding"/>
    <property type="evidence" value="ECO:0007669"/>
    <property type="project" value="InterPro"/>
</dbReference>